<dbReference type="AlphaFoldDB" id="A0A5S4H9V1"/>
<protein>
    <submittedName>
        <fullName evidence="3">Thioesterase</fullName>
    </submittedName>
</protein>
<dbReference type="InterPro" id="IPR001031">
    <property type="entry name" value="Thioesterase"/>
</dbReference>
<comment type="caution">
    <text evidence="3">The sequence shown here is derived from an EMBL/GenBank/DDBJ whole genome shotgun (WGS) entry which is preliminary data.</text>
</comment>
<dbReference type="InterPro" id="IPR029058">
    <property type="entry name" value="AB_hydrolase_fold"/>
</dbReference>
<dbReference type="SUPFAM" id="SSF53474">
    <property type="entry name" value="alpha/beta-Hydrolases"/>
    <property type="match status" value="1"/>
</dbReference>
<comment type="similarity">
    <text evidence="1">Belongs to the thioesterase family.</text>
</comment>
<gene>
    <name evidence="3" type="ORF">ETD96_04055</name>
</gene>
<keyword evidence="4" id="KW-1185">Reference proteome</keyword>
<feature type="domain" description="Thioesterase" evidence="2">
    <location>
        <begin position="24"/>
        <end position="250"/>
    </location>
</feature>
<dbReference type="OrthoDB" id="8480037at2"/>
<dbReference type="EMBL" id="VCKZ01000014">
    <property type="protein sequence ID" value="TMR41762.1"/>
    <property type="molecule type" value="Genomic_DNA"/>
</dbReference>
<evidence type="ECO:0000313" key="4">
    <source>
        <dbReference type="Proteomes" id="UP000305238"/>
    </source>
</evidence>
<reference evidence="3 4" key="1">
    <citation type="submission" date="2019-05" db="EMBL/GenBank/DDBJ databases">
        <title>Draft genome sequence of Actinomadura geliboluensis A8036.</title>
        <authorList>
            <person name="Saricaoglu S."/>
            <person name="Isik K."/>
        </authorList>
    </citation>
    <scope>NUCLEOTIDE SEQUENCE [LARGE SCALE GENOMIC DNA]</scope>
    <source>
        <strain evidence="3 4">A8036</strain>
    </source>
</reference>
<dbReference type="RefSeq" id="WP_138634237.1">
    <property type="nucleotide sequence ID" value="NZ_VCKZ01000014.1"/>
</dbReference>
<dbReference type="Pfam" id="PF00975">
    <property type="entry name" value="Thioesterase"/>
    <property type="match status" value="1"/>
</dbReference>
<proteinExistence type="inferred from homology"/>
<dbReference type="InterPro" id="IPR012223">
    <property type="entry name" value="TEII"/>
</dbReference>
<organism evidence="3 4">
    <name type="scientific">Actinomadura geliboluensis</name>
    <dbReference type="NCBI Taxonomy" id="882440"/>
    <lineage>
        <taxon>Bacteria</taxon>
        <taxon>Bacillati</taxon>
        <taxon>Actinomycetota</taxon>
        <taxon>Actinomycetes</taxon>
        <taxon>Streptosporangiales</taxon>
        <taxon>Thermomonosporaceae</taxon>
        <taxon>Actinomadura</taxon>
    </lineage>
</organism>
<evidence type="ECO:0000259" key="2">
    <source>
        <dbReference type="Pfam" id="PF00975"/>
    </source>
</evidence>
<evidence type="ECO:0000313" key="3">
    <source>
        <dbReference type="EMBL" id="TMR41762.1"/>
    </source>
</evidence>
<dbReference type="Gene3D" id="3.40.50.1820">
    <property type="entry name" value="alpha/beta hydrolase"/>
    <property type="match status" value="1"/>
</dbReference>
<accession>A0A5S4H9V1</accession>
<sequence length="266" mass="28822">MSAAETVDDRWIRRFHPCSDSGARLVCFPHAGGSASYYYPFSQTLAPGIEVLTVQYPGRQDRRHEPPLTDVRRIAAGAAAALEPWLGGGSTGPVAFFGHSMGAVVAYETALLLRDRTGWEPARLFASGRRAPSRPRGGDVHTRDDAGLVAELRRVGGTDERFLDDRELLAAILPVTRADYRAIETYAWSPVPPLGCPVTALTGDADPQTTAEEAAAWREHTTGPFELRVFPGGHFYLDAQRAAVVGAVRAVLPDGRPTRFVEENAS</sequence>
<name>A0A5S4H9V1_9ACTN</name>
<dbReference type="PANTHER" id="PTHR11487">
    <property type="entry name" value="THIOESTERASE"/>
    <property type="match status" value="1"/>
</dbReference>
<dbReference type="Proteomes" id="UP000305238">
    <property type="component" value="Unassembled WGS sequence"/>
</dbReference>
<dbReference type="PANTHER" id="PTHR11487:SF0">
    <property type="entry name" value="S-ACYL FATTY ACID SYNTHASE THIOESTERASE, MEDIUM CHAIN"/>
    <property type="match status" value="1"/>
</dbReference>
<evidence type="ECO:0000256" key="1">
    <source>
        <dbReference type="ARBA" id="ARBA00007169"/>
    </source>
</evidence>
<dbReference type="GO" id="GO:0008610">
    <property type="term" value="P:lipid biosynthetic process"/>
    <property type="evidence" value="ECO:0007669"/>
    <property type="project" value="TreeGrafter"/>
</dbReference>